<evidence type="ECO:0000259" key="10">
    <source>
        <dbReference type="Pfam" id="PF00535"/>
    </source>
</evidence>
<dbReference type="InterPro" id="IPR001173">
    <property type="entry name" value="Glyco_trans_2-like"/>
</dbReference>
<evidence type="ECO:0000256" key="3">
    <source>
        <dbReference type="ARBA" id="ARBA00022676"/>
    </source>
</evidence>
<evidence type="ECO:0000313" key="11">
    <source>
        <dbReference type="EMBL" id="MCV7230810.1"/>
    </source>
</evidence>
<dbReference type="RefSeq" id="WP_264072104.1">
    <property type="nucleotide sequence ID" value="NZ_JACKTY010000052.1"/>
</dbReference>
<dbReference type="Gene3D" id="3.90.550.10">
    <property type="entry name" value="Spore Coat Polysaccharide Biosynthesis Protein SpsA, Chain A"/>
    <property type="match status" value="1"/>
</dbReference>
<proteinExistence type="inferred from homology"/>
<evidence type="ECO:0000256" key="9">
    <source>
        <dbReference type="ARBA" id="ARBA00040345"/>
    </source>
</evidence>
<protein>
    <recommendedName>
        <fullName evidence="9">4,4'-diaponeurosporenoate glycosyltransferase</fullName>
    </recommendedName>
</protein>
<reference evidence="11 12" key="1">
    <citation type="journal article" date="2022" name="BMC Genomics">
        <title>Comparative genome analysis of mycobacteria focusing on tRNA and non-coding RNA.</title>
        <authorList>
            <person name="Behra P.R.K."/>
            <person name="Pettersson B.M.F."/>
            <person name="Ramesh M."/>
            <person name="Das S."/>
            <person name="Dasgupta S."/>
            <person name="Kirsebom L.A."/>
        </authorList>
    </citation>
    <scope>NUCLEOTIDE SEQUENCE [LARGE SCALE GENOMIC DNA]</scope>
    <source>
        <strain evidence="11 12">DSM 44078</strain>
    </source>
</reference>
<accession>A0ABT3CMY0</accession>
<feature type="domain" description="Glycosyltransferase 2-like" evidence="10">
    <location>
        <begin position="13"/>
        <end position="147"/>
    </location>
</feature>
<evidence type="ECO:0000256" key="4">
    <source>
        <dbReference type="ARBA" id="ARBA00022679"/>
    </source>
</evidence>
<evidence type="ECO:0000256" key="1">
    <source>
        <dbReference type="ARBA" id="ARBA00004236"/>
    </source>
</evidence>
<sequence length="241" mass="25271">MGGTLLGIDRIGVVIPVHDEQDTLVECLSAMEVAASRAAVPVTVIVVLDACTDRSADIVAGFGQAGIESIVIDERRVGSARAAGMAELLGRHRSAGVWLATTDADSVVPQHWLLGQLSHAHAGARVVAGTVTVEDWGERSADVAERARSEYRAGPHRHIHGANLSFSADAYRAAGGFAPVTTAEDVRLVEAFSANGEPIAWAVDLAVVTSARREARAPSGFAHYLSSLEEPLSEGHRTVGP</sequence>
<evidence type="ECO:0000256" key="8">
    <source>
        <dbReference type="ARBA" id="ARBA00038120"/>
    </source>
</evidence>
<name>A0ABT3CMY0_9MYCO</name>
<dbReference type="PANTHER" id="PTHR43646">
    <property type="entry name" value="GLYCOSYLTRANSFERASE"/>
    <property type="match status" value="1"/>
</dbReference>
<dbReference type="EMBL" id="JACKTY010000052">
    <property type="protein sequence ID" value="MCV7230810.1"/>
    <property type="molecule type" value="Genomic_DNA"/>
</dbReference>
<dbReference type="PANTHER" id="PTHR43646:SF2">
    <property type="entry name" value="GLYCOSYLTRANSFERASE 2-LIKE DOMAIN-CONTAINING PROTEIN"/>
    <property type="match status" value="1"/>
</dbReference>
<comment type="function">
    <text evidence="6">Catalyzes the glycosylation of 4,4'-diaponeurosporenoate, i.e. the esterification of glucose at the C1'' position with the carboxyl group of 4,4'-diaponeurosporenic acid, to form glycosyl-4,4'-diaponeurosporenoate. This is a step in the biosynthesis of staphyloxanthin, an orange pigment present in most staphylococci strains.</text>
</comment>
<keyword evidence="3" id="KW-0328">Glycosyltransferase</keyword>
<evidence type="ECO:0000256" key="5">
    <source>
        <dbReference type="ARBA" id="ARBA00023136"/>
    </source>
</evidence>
<keyword evidence="5" id="KW-0472">Membrane</keyword>
<dbReference type="Pfam" id="PF00535">
    <property type="entry name" value="Glycos_transf_2"/>
    <property type="match status" value="1"/>
</dbReference>
<keyword evidence="12" id="KW-1185">Reference proteome</keyword>
<organism evidence="11 12">
    <name type="scientific">Mycolicibacterium komossense</name>
    <dbReference type="NCBI Taxonomy" id="1779"/>
    <lineage>
        <taxon>Bacteria</taxon>
        <taxon>Bacillati</taxon>
        <taxon>Actinomycetota</taxon>
        <taxon>Actinomycetes</taxon>
        <taxon>Mycobacteriales</taxon>
        <taxon>Mycobacteriaceae</taxon>
        <taxon>Mycolicibacterium</taxon>
    </lineage>
</organism>
<comment type="pathway">
    <text evidence="7">Carotenoid biosynthesis; staphyloxanthin biosynthesis; staphyloxanthin from farnesyl diphosphate: step 4/5.</text>
</comment>
<evidence type="ECO:0000313" key="12">
    <source>
        <dbReference type="Proteomes" id="UP001526201"/>
    </source>
</evidence>
<comment type="similarity">
    <text evidence="8">Belongs to the glycosyltransferase 2 family. CrtQ subfamily.</text>
</comment>
<evidence type="ECO:0000256" key="7">
    <source>
        <dbReference type="ARBA" id="ARBA00037904"/>
    </source>
</evidence>
<dbReference type="SUPFAM" id="SSF53448">
    <property type="entry name" value="Nucleotide-diphospho-sugar transferases"/>
    <property type="match status" value="1"/>
</dbReference>
<keyword evidence="2" id="KW-1003">Cell membrane</keyword>
<dbReference type="InterPro" id="IPR029044">
    <property type="entry name" value="Nucleotide-diphossugar_trans"/>
</dbReference>
<dbReference type="Proteomes" id="UP001526201">
    <property type="component" value="Unassembled WGS sequence"/>
</dbReference>
<evidence type="ECO:0000256" key="6">
    <source>
        <dbReference type="ARBA" id="ARBA00037281"/>
    </source>
</evidence>
<gene>
    <name evidence="11" type="ORF">H7J73_32875</name>
</gene>
<comment type="caution">
    <text evidence="11">The sequence shown here is derived from an EMBL/GenBank/DDBJ whole genome shotgun (WGS) entry which is preliminary data.</text>
</comment>
<evidence type="ECO:0000256" key="2">
    <source>
        <dbReference type="ARBA" id="ARBA00022475"/>
    </source>
</evidence>
<keyword evidence="4" id="KW-0808">Transferase</keyword>
<comment type="subcellular location">
    <subcellularLocation>
        <location evidence="1">Cell membrane</location>
    </subcellularLocation>
</comment>